<dbReference type="PROSITE" id="PS50297">
    <property type="entry name" value="ANK_REP_REGION"/>
    <property type="match status" value="2"/>
</dbReference>
<evidence type="ECO:0000256" key="2">
    <source>
        <dbReference type="ARBA" id="ARBA00023043"/>
    </source>
</evidence>
<evidence type="ECO:0000313" key="6">
    <source>
        <dbReference type="EMBL" id="TJZ68384.1"/>
    </source>
</evidence>
<feature type="region of interest" description="Disordered" evidence="4">
    <location>
        <begin position="10"/>
        <end position="32"/>
    </location>
</feature>
<evidence type="ECO:0000313" key="7">
    <source>
        <dbReference type="Proteomes" id="UP000310016"/>
    </source>
</evidence>
<dbReference type="Proteomes" id="UP000310016">
    <property type="component" value="Unassembled WGS sequence"/>
</dbReference>
<name>A0A4U0PYR0_9NEIS</name>
<dbReference type="Pfam" id="PF12796">
    <property type="entry name" value="Ank_2"/>
    <property type="match status" value="2"/>
</dbReference>
<dbReference type="SUPFAM" id="SSF48403">
    <property type="entry name" value="Ankyrin repeat"/>
    <property type="match status" value="1"/>
</dbReference>
<organism evidence="6 7">
    <name type="scientific">Chitiniphilus eburneus</name>
    <dbReference type="NCBI Taxonomy" id="2571148"/>
    <lineage>
        <taxon>Bacteria</taxon>
        <taxon>Pseudomonadati</taxon>
        <taxon>Pseudomonadota</taxon>
        <taxon>Betaproteobacteria</taxon>
        <taxon>Neisseriales</taxon>
        <taxon>Chitinibacteraceae</taxon>
        <taxon>Chitiniphilus</taxon>
    </lineage>
</organism>
<dbReference type="OrthoDB" id="198309at2"/>
<feature type="transmembrane region" description="Helical" evidence="5">
    <location>
        <begin position="67"/>
        <end position="89"/>
    </location>
</feature>
<keyword evidence="5" id="KW-1133">Transmembrane helix</keyword>
<dbReference type="PANTHER" id="PTHR24166">
    <property type="entry name" value="ROLLING PEBBLES, ISOFORM B"/>
    <property type="match status" value="1"/>
</dbReference>
<gene>
    <name evidence="6" type="ORF">FAZ21_15795</name>
</gene>
<evidence type="ECO:0000256" key="5">
    <source>
        <dbReference type="SAM" id="Phobius"/>
    </source>
</evidence>
<protein>
    <submittedName>
        <fullName evidence="6">Uncharacterized protein</fullName>
    </submittedName>
</protein>
<evidence type="ECO:0000256" key="4">
    <source>
        <dbReference type="SAM" id="MobiDB-lite"/>
    </source>
</evidence>
<keyword evidence="2 3" id="KW-0040">ANK repeat</keyword>
<dbReference type="AlphaFoldDB" id="A0A4U0PYR0"/>
<reference evidence="6 7" key="1">
    <citation type="submission" date="2019-04" db="EMBL/GenBank/DDBJ databases">
        <title>Chitiniphilus eburnea sp. nov., a novel chitinolytic bacterium isolated from aquaculture sludge.</title>
        <authorList>
            <person name="Sheng M."/>
        </authorList>
    </citation>
    <scope>NUCLEOTIDE SEQUENCE [LARGE SCALE GENOMIC DNA]</scope>
    <source>
        <strain evidence="6 7">HX-2-15</strain>
    </source>
</reference>
<accession>A0A4U0PYR0</accession>
<keyword evidence="7" id="KW-1185">Reference proteome</keyword>
<dbReference type="EMBL" id="SUMF01000024">
    <property type="protein sequence ID" value="TJZ68384.1"/>
    <property type="molecule type" value="Genomic_DNA"/>
</dbReference>
<evidence type="ECO:0000256" key="3">
    <source>
        <dbReference type="PROSITE-ProRule" id="PRU00023"/>
    </source>
</evidence>
<sequence>MAPTWACATRAAKPPHRWHAAPASPNWPGPLPRVDGALPQRALRKGRPSAGGMWGAKRMRALGRCGLALMLFPALVAAGTPLPSFLQAWCAQDSGVRHLPVPATASKSTGDPLLDAILAGGPTNSLAERIQQARSTLDAPRGQSGATPLVAAAMTDNRSAARLLLQAGAKVDAPDRDGVTPLHCSLMSHSLGVTCQLLKAGASLPDARSNPDLLPMVALAGNFDGAAAMIRWLLERGYDIDARTPDDETALIVAAGMGNRTLVALLIAHGADTAIRNAAGYSAADAARLAGHGELAREIQRQQAKRPRQPQRVQ</sequence>
<feature type="repeat" description="ANK" evidence="3">
    <location>
        <begin position="246"/>
        <end position="278"/>
    </location>
</feature>
<comment type="caution">
    <text evidence="6">The sequence shown here is derived from an EMBL/GenBank/DDBJ whole genome shotgun (WGS) entry which is preliminary data.</text>
</comment>
<feature type="repeat" description="ANK" evidence="3">
    <location>
        <begin position="144"/>
        <end position="176"/>
    </location>
</feature>
<dbReference type="InterPro" id="IPR002110">
    <property type="entry name" value="Ankyrin_rpt"/>
</dbReference>
<dbReference type="SMART" id="SM00248">
    <property type="entry name" value="ANK"/>
    <property type="match status" value="4"/>
</dbReference>
<keyword evidence="5" id="KW-0812">Transmembrane</keyword>
<dbReference type="Gene3D" id="1.25.40.20">
    <property type="entry name" value="Ankyrin repeat-containing domain"/>
    <property type="match status" value="2"/>
</dbReference>
<evidence type="ECO:0000256" key="1">
    <source>
        <dbReference type="ARBA" id="ARBA00022737"/>
    </source>
</evidence>
<proteinExistence type="predicted"/>
<dbReference type="PROSITE" id="PS50088">
    <property type="entry name" value="ANK_REPEAT"/>
    <property type="match status" value="2"/>
</dbReference>
<dbReference type="InterPro" id="IPR050889">
    <property type="entry name" value="Dendritic_Spine_Reg/Scaffold"/>
</dbReference>
<dbReference type="InterPro" id="IPR036770">
    <property type="entry name" value="Ankyrin_rpt-contain_sf"/>
</dbReference>
<keyword evidence="5" id="KW-0472">Membrane</keyword>
<dbReference type="PANTHER" id="PTHR24166:SF48">
    <property type="entry name" value="PROTEIN VAPYRIN"/>
    <property type="match status" value="1"/>
</dbReference>
<keyword evidence="1" id="KW-0677">Repeat</keyword>